<dbReference type="PROSITE" id="PS50932">
    <property type="entry name" value="HTH_LACI_2"/>
    <property type="match status" value="1"/>
</dbReference>
<dbReference type="GO" id="GO:0003700">
    <property type="term" value="F:DNA-binding transcription factor activity"/>
    <property type="evidence" value="ECO:0007669"/>
    <property type="project" value="TreeGrafter"/>
</dbReference>
<dbReference type="PANTHER" id="PTHR30146">
    <property type="entry name" value="LACI-RELATED TRANSCRIPTIONAL REPRESSOR"/>
    <property type="match status" value="1"/>
</dbReference>
<gene>
    <name evidence="6" type="ORF">FL583_36305</name>
</gene>
<evidence type="ECO:0000259" key="5">
    <source>
        <dbReference type="PROSITE" id="PS50943"/>
    </source>
</evidence>
<dbReference type="AlphaFoldDB" id="A0A545AFS9"/>
<evidence type="ECO:0000256" key="2">
    <source>
        <dbReference type="ARBA" id="ARBA00023125"/>
    </source>
</evidence>
<dbReference type="InterPro" id="IPR010982">
    <property type="entry name" value="Lambda_DNA-bd_dom_sf"/>
</dbReference>
<dbReference type="CDD" id="cd06267">
    <property type="entry name" value="PBP1_LacI_sugar_binding-like"/>
    <property type="match status" value="1"/>
</dbReference>
<accession>A0A545AFS9</accession>
<protein>
    <submittedName>
        <fullName evidence="6">LacI family transcriptional regulator</fullName>
    </submittedName>
</protein>
<name>A0A545AFS9_9ACTN</name>
<dbReference type="Pfam" id="PF13377">
    <property type="entry name" value="Peripla_BP_3"/>
    <property type="match status" value="1"/>
</dbReference>
<feature type="domain" description="HTH lacI-type" evidence="4">
    <location>
        <begin position="13"/>
        <end position="67"/>
    </location>
</feature>
<dbReference type="PROSITE" id="PS50943">
    <property type="entry name" value="HTH_CROC1"/>
    <property type="match status" value="1"/>
</dbReference>
<dbReference type="InterPro" id="IPR000843">
    <property type="entry name" value="HTH_LacI"/>
</dbReference>
<dbReference type="SUPFAM" id="SSF53822">
    <property type="entry name" value="Periplasmic binding protein-like I"/>
    <property type="match status" value="1"/>
</dbReference>
<dbReference type="GO" id="GO:0000976">
    <property type="term" value="F:transcription cis-regulatory region binding"/>
    <property type="evidence" value="ECO:0007669"/>
    <property type="project" value="TreeGrafter"/>
</dbReference>
<dbReference type="InterPro" id="IPR046335">
    <property type="entry name" value="LacI/GalR-like_sensor"/>
</dbReference>
<dbReference type="PROSITE" id="PS00356">
    <property type="entry name" value="HTH_LACI_1"/>
    <property type="match status" value="1"/>
</dbReference>
<keyword evidence="1" id="KW-0805">Transcription regulation</keyword>
<dbReference type="PANTHER" id="PTHR30146:SF109">
    <property type="entry name" value="HTH-TYPE TRANSCRIPTIONAL REGULATOR GALS"/>
    <property type="match status" value="1"/>
</dbReference>
<dbReference type="OrthoDB" id="3595338at2"/>
<evidence type="ECO:0000256" key="3">
    <source>
        <dbReference type="ARBA" id="ARBA00023163"/>
    </source>
</evidence>
<dbReference type="SUPFAM" id="SSF47413">
    <property type="entry name" value="lambda repressor-like DNA-binding domains"/>
    <property type="match status" value="1"/>
</dbReference>
<dbReference type="InterPro" id="IPR028082">
    <property type="entry name" value="Peripla_BP_I"/>
</dbReference>
<proteinExistence type="predicted"/>
<evidence type="ECO:0000313" key="6">
    <source>
        <dbReference type="EMBL" id="TQS40194.1"/>
    </source>
</evidence>
<dbReference type="Proteomes" id="UP000317982">
    <property type="component" value="Unassembled WGS sequence"/>
</dbReference>
<keyword evidence="2" id="KW-0238">DNA-binding</keyword>
<sequence length="342" mass="36561">MPQRRPRRTRRPVSIHDVADAAGVSPTTVSHVLSGRRPVNAATAARVRQAVNRMGYVPASLARSLQAGSTSVIGLLIPDITNGFYAELAKGVEDAAHHIGYSVILCNTEFDPAREDHYLDLIRGRFIDGMVYAAGTPPTEARLESLLGRFPIAVVDEDVTGLPQSLSAMADHYQGGRLAGEHLRQLGHRRAAVLTGPALLPSAAQRARGFREAFEGDVIQLEGTWLEQSGAELMLQCLDSDGFDRTAVFAANDQMALGALAVLHERGLAVPGDISLVGFDDIRVASLCAPPLTTVHQPAYDIGRTATAQLLQYVANGEEPPTSRHLLPVHLEVRASTGPAPA</sequence>
<dbReference type="InterPro" id="IPR001387">
    <property type="entry name" value="Cro/C1-type_HTH"/>
</dbReference>
<dbReference type="SMART" id="SM00354">
    <property type="entry name" value="HTH_LACI"/>
    <property type="match status" value="1"/>
</dbReference>
<feature type="domain" description="HTH cro/C1-type" evidence="5">
    <location>
        <begin position="14"/>
        <end position="57"/>
    </location>
</feature>
<organism evidence="6 7">
    <name type="scientific">Cryptosporangium phraense</name>
    <dbReference type="NCBI Taxonomy" id="2593070"/>
    <lineage>
        <taxon>Bacteria</taxon>
        <taxon>Bacillati</taxon>
        <taxon>Actinomycetota</taxon>
        <taxon>Actinomycetes</taxon>
        <taxon>Cryptosporangiales</taxon>
        <taxon>Cryptosporangiaceae</taxon>
        <taxon>Cryptosporangium</taxon>
    </lineage>
</organism>
<dbReference type="CDD" id="cd01392">
    <property type="entry name" value="HTH_LacI"/>
    <property type="match status" value="1"/>
</dbReference>
<reference evidence="6 7" key="1">
    <citation type="submission" date="2019-07" db="EMBL/GenBank/DDBJ databases">
        <title>Cryptosporangium phraense sp. nov., isolated from plant litter.</title>
        <authorList>
            <person name="Suriyachadkun C."/>
        </authorList>
    </citation>
    <scope>NUCLEOTIDE SEQUENCE [LARGE SCALE GENOMIC DNA]</scope>
    <source>
        <strain evidence="6 7">A-T 5661</strain>
    </source>
</reference>
<dbReference type="Pfam" id="PF00356">
    <property type="entry name" value="LacI"/>
    <property type="match status" value="1"/>
</dbReference>
<keyword evidence="7" id="KW-1185">Reference proteome</keyword>
<evidence type="ECO:0000256" key="1">
    <source>
        <dbReference type="ARBA" id="ARBA00023015"/>
    </source>
</evidence>
<comment type="caution">
    <text evidence="6">The sequence shown here is derived from an EMBL/GenBank/DDBJ whole genome shotgun (WGS) entry which is preliminary data.</text>
</comment>
<evidence type="ECO:0000313" key="7">
    <source>
        <dbReference type="Proteomes" id="UP000317982"/>
    </source>
</evidence>
<dbReference type="Gene3D" id="3.40.50.2300">
    <property type="match status" value="2"/>
</dbReference>
<evidence type="ECO:0000259" key="4">
    <source>
        <dbReference type="PROSITE" id="PS50932"/>
    </source>
</evidence>
<dbReference type="Gene3D" id="1.10.260.40">
    <property type="entry name" value="lambda repressor-like DNA-binding domains"/>
    <property type="match status" value="1"/>
</dbReference>
<dbReference type="InParanoid" id="A0A545AFS9"/>
<keyword evidence="3" id="KW-0804">Transcription</keyword>
<dbReference type="EMBL" id="VIRS01000046">
    <property type="protein sequence ID" value="TQS40194.1"/>
    <property type="molecule type" value="Genomic_DNA"/>
</dbReference>